<dbReference type="Gene3D" id="2.115.10.20">
    <property type="entry name" value="Glycosyl hydrolase domain, family 43"/>
    <property type="match status" value="1"/>
</dbReference>
<dbReference type="SMART" id="SM00640">
    <property type="entry name" value="Glyco_32"/>
    <property type="match status" value="1"/>
</dbReference>
<comment type="function">
    <text evidence="9">Enables the bacterium to metabolize sucrose as a sole carbon source.</text>
</comment>
<protein>
    <recommendedName>
        <fullName evidence="4 8">Sucrose-6-phosphate hydrolase</fullName>
        <ecNumber evidence="3 8">3.2.1.26</ecNumber>
    </recommendedName>
    <alternativeName>
        <fullName evidence="7 9">Invertase</fullName>
    </alternativeName>
</protein>
<dbReference type="InterPro" id="IPR013148">
    <property type="entry name" value="Glyco_hydro_32_N"/>
</dbReference>
<dbReference type="NCBIfam" id="TIGR01322">
    <property type="entry name" value="scrB_fam"/>
    <property type="match status" value="1"/>
</dbReference>
<dbReference type="InterPro" id="IPR006232">
    <property type="entry name" value="Suc6P_hydrolase"/>
</dbReference>
<proteinExistence type="inferred from homology"/>
<comment type="subcellular location">
    <subcellularLocation>
        <location evidence="9">Cytoplasm</location>
    </subcellularLocation>
</comment>
<sequence length="496" mass="57299">MTKLLMNEKIAKAQKEIDDKKKYVENGKMRQHYHLMPQCGWMNDPNGLIYFKGQYHVFYQTNPYSGFWDSMHWGHAVSKDLLHWEYLPLALAPSEVYDDFQKGGCFSGSAIEHDGKMYLFYTGTANHGHGNVQTQCLAISEDGIHFEKYTGNPLITVPEGIEPDSFRDPKVWKHEEKYYMVIGGSRNHRGLALIFESEDLYHWNYLNVLSESRGEWGFMWECPDFYPLGDKYVLTFSPMGSGDHTSAYLVGDFDYETGRFDSHVSGEMDWGFDYYAPQSIVTPDGRRLVISWANEWEWMPLFKDWGPTYQEGWCGFFNLIREVKLGNDGTLQFVPIEEMKNIREDGFCQEEMLITEDPKQLKAGDGISFEMKFVFDLKKTDADSIEMKFRCGDGKETCCIFDLKNGELSVDRQNSDGWSTGVSRSVLLVNDKSELDVHIFSDQSSLEIFTDQYRNNHSNNIFAGDQQNQLSISAHGGKAVIRNYESYKLKDCFRKE</sequence>
<keyword evidence="6 8" id="KW-0326">Glycosidase</keyword>
<evidence type="ECO:0000256" key="1">
    <source>
        <dbReference type="ARBA" id="ARBA00004914"/>
    </source>
</evidence>
<dbReference type="Gene3D" id="2.60.120.560">
    <property type="entry name" value="Exo-inulinase, domain 1"/>
    <property type="match status" value="1"/>
</dbReference>
<keyword evidence="5 8" id="KW-0378">Hydrolase</keyword>
<dbReference type="SUPFAM" id="SSF75005">
    <property type="entry name" value="Arabinanase/levansucrase/invertase"/>
    <property type="match status" value="1"/>
</dbReference>
<dbReference type="InterPro" id="IPR023296">
    <property type="entry name" value="Glyco_hydro_beta-prop_sf"/>
</dbReference>
<reference evidence="12 13" key="1">
    <citation type="journal article" date="2021" name="ISME Commun">
        <title>Automated analysis of genomic sequences facilitates high-throughput and comprehensive description of bacteria.</title>
        <authorList>
            <person name="Hitch T.C.A."/>
        </authorList>
    </citation>
    <scope>NUCLEOTIDE SEQUENCE [LARGE SCALE GENOMIC DNA]</scope>
    <source>
        <strain evidence="12 13">Sanger_23</strain>
    </source>
</reference>
<dbReference type="InterPro" id="IPR051214">
    <property type="entry name" value="GH32_Enzymes"/>
</dbReference>
<evidence type="ECO:0000313" key="13">
    <source>
        <dbReference type="Proteomes" id="UP001652409"/>
    </source>
</evidence>
<evidence type="ECO:0000256" key="2">
    <source>
        <dbReference type="ARBA" id="ARBA00009902"/>
    </source>
</evidence>
<keyword evidence="9" id="KW-0119">Carbohydrate metabolism</keyword>
<dbReference type="InterPro" id="IPR013189">
    <property type="entry name" value="Glyco_hydro_32_C"/>
</dbReference>
<dbReference type="PANTHER" id="PTHR43101:SF1">
    <property type="entry name" value="BETA-FRUCTOSIDASE"/>
    <property type="match status" value="1"/>
</dbReference>
<evidence type="ECO:0000256" key="6">
    <source>
        <dbReference type="ARBA" id="ARBA00023295"/>
    </source>
</evidence>
<comment type="caution">
    <text evidence="12">The sequence shown here is derived from an EMBL/GenBank/DDBJ whole genome shotgun (WGS) entry which is preliminary data.</text>
</comment>
<dbReference type="InterPro" id="IPR018053">
    <property type="entry name" value="Glyco_hydro_32_AS"/>
</dbReference>
<evidence type="ECO:0000256" key="5">
    <source>
        <dbReference type="ARBA" id="ARBA00022801"/>
    </source>
</evidence>
<evidence type="ECO:0000256" key="9">
    <source>
        <dbReference type="RuleBase" id="RU365015"/>
    </source>
</evidence>
<dbReference type="EMBL" id="JAOQJL010000054">
    <property type="protein sequence ID" value="MCU6767154.1"/>
    <property type="molecule type" value="Genomic_DNA"/>
</dbReference>
<dbReference type="InterPro" id="IPR001362">
    <property type="entry name" value="Glyco_hydro_32"/>
</dbReference>
<name>A0ABT2TY49_9FIRM</name>
<evidence type="ECO:0000259" key="11">
    <source>
        <dbReference type="Pfam" id="PF08244"/>
    </source>
</evidence>
<dbReference type="InterPro" id="IPR013320">
    <property type="entry name" value="ConA-like_dom_sf"/>
</dbReference>
<evidence type="ECO:0000256" key="4">
    <source>
        <dbReference type="ARBA" id="ARBA00019623"/>
    </source>
</evidence>
<dbReference type="GO" id="GO:0016787">
    <property type="term" value="F:hydrolase activity"/>
    <property type="evidence" value="ECO:0007669"/>
    <property type="project" value="UniProtKB-KW"/>
</dbReference>
<dbReference type="SUPFAM" id="SSF49899">
    <property type="entry name" value="Concanavalin A-like lectins/glucanases"/>
    <property type="match status" value="1"/>
</dbReference>
<dbReference type="CDD" id="cd08996">
    <property type="entry name" value="GH32_FFase"/>
    <property type="match status" value="1"/>
</dbReference>
<dbReference type="PROSITE" id="PS00609">
    <property type="entry name" value="GLYCOSYL_HYDROL_F32"/>
    <property type="match status" value="1"/>
</dbReference>
<organism evidence="12 13">
    <name type="scientific">Blautia ammoniilytica</name>
    <dbReference type="NCBI Taxonomy" id="2981782"/>
    <lineage>
        <taxon>Bacteria</taxon>
        <taxon>Bacillati</taxon>
        <taxon>Bacillota</taxon>
        <taxon>Clostridia</taxon>
        <taxon>Lachnospirales</taxon>
        <taxon>Lachnospiraceae</taxon>
        <taxon>Blautia</taxon>
    </lineage>
</organism>
<dbReference type="RefSeq" id="WP_158422838.1">
    <property type="nucleotide sequence ID" value="NZ_JAOQJL010000054.1"/>
</dbReference>
<evidence type="ECO:0000256" key="8">
    <source>
        <dbReference type="RuleBase" id="RU362110"/>
    </source>
</evidence>
<dbReference type="PANTHER" id="PTHR43101">
    <property type="entry name" value="BETA-FRUCTOSIDASE"/>
    <property type="match status" value="1"/>
</dbReference>
<comment type="similarity">
    <text evidence="2 8">Belongs to the glycosyl hydrolase 32 family.</text>
</comment>
<dbReference type="Pfam" id="PF08244">
    <property type="entry name" value="Glyco_hydro_32C"/>
    <property type="match status" value="1"/>
</dbReference>
<evidence type="ECO:0000256" key="7">
    <source>
        <dbReference type="ARBA" id="ARBA00033367"/>
    </source>
</evidence>
<accession>A0ABT2TY49</accession>
<comment type="pathway">
    <text evidence="1 9">Glycan biosynthesis; sucrose metabolism.</text>
</comment>
<evidence type="ECO:0000256" key="3">
    <source>
        <dbReference type="ARBA" id="ARBA00012758"/>
    </source>
</evidence>
<comment type="catalytic activity">
    <reaction evidence="8">
        <text>Hydrolysis of terminal non-reducing beta-D-fructofuranoside residues in beta-D-fructofuranosides.</text>
        <dbReference type="EC" id="3.2.1.26"/>
    </reaction>
</comment>
<feature type="domain" description="Glycosyl hydrolase family 32 C-terminal" evidence="11">
    <location>
        <begin position="339"/>
        <end position="485"/>
    </location>
</feature>
<keyword evidence="9" id="KW-0963">Cytoplasm</keyword>
<gene>
    <name evidence="12" type="ORF">OCV61_17445</name>
</gene>
<evidence type="ECO:0000259" key="10">
    <source>
        <dbReference type="Pfam" id="PF00251"/>
    </source>
</evidence>
<keyword evidence="13" id="KW-1185">Reference proteome</keyword>
<evidence type="ECO:0000313" key="12">
    <source>
        <dbReference type="EMBL" id="MCU6767154.1"/>
    </source>
</evidence>
<dbReference type="Proteomes" id="UP001652409">
    <property type="component" value="Unassembled WGS sequence"/>
</dbReference>
<dbReference type="Pfam" id="PF00251">
    <property type="entry name" value="Glyco_hydro_32N"/>
    <property type="match status" value="1"/>
</dbReference>
<feature type="domain" description="Glycosyl hydrolase family 32 N-terminal" evidence="10">
    <location>
        <begin position="34"/>
        <end position="331"/>
    </location>
</feature>
<dbReference type="EC" id="3.2.1.26" evidence="3 8"/>